<keyword evidence="5 7" id="KW-0472">Membrane</keyword>
<accession>A0ABR1X1E7</accession>
<feature type="compositionally biased region" description="Polar residues" evidence="6">
    <location>
        <begin position="40"/>
        <end position="55"/>
    </location>
</feature>
<feature type="transmembrane region" description="Helical" evidence="7">
    <location>
        <begin position="120"/>
        <end position="141"/>
    </location>
</feature>
<proteinExistence type="predicted"/>
<dbReference type="PANTHER" id="PTHR43495:SF5">
    <property type="entry name" value="GAMMA-AMINOBUTYRIC ACID PERMEASE"/>
    <property type="match status" value="1"/>
</dbReference>
<feature type="domain" description="Amino acid permease/ SLC12A" evidence="8">
    <location>
        <begin position="92"/>
        <end position="224"/>
    </location>
</feature>
<evidence type="ECO:0000256" key="6">
    <source>
        <dbReference type="SAM" id="MobiDB-lite"/>
    </source>
</evidence>
<reference evidence="9 10" key="1">
    <citation type="submission" date="2023-01" db="EMBL/GenBank/DDBJ databases">
        <title>Analysis of 21 Apiospora genomes using comparative genomics revels a genus with tremendous synthesis potential of carbohydrate active enzymes and secondary metabolites.</title>
        <authorList>
            <person name="Sorensen T."/>
        </authorList>
    </citation>
    <scope>NUCLEOTIDE SEQUENCE [LARGE SCALE GENOMIC DNA]</scope>
    <source>
        <strain evidence="9 10">CBS 114990</strain>
    </source>
</reference>
<dbReference type="Proteomes" id="UP001433268">
    <property type="component" value="Unassembled WGS sequence"/>
</dbReference>
<feature type="region of interest" description="Disordered" evidence="6">
    <location>
        <begin position="26"/>
        <end position="68"/>
    </location>
</feature>
<feature type="compositionally biased region" description="Basic and acidic residues" evidence="6">
    <location>
        <begin position="56"/>
        <end position="68"/>
    </location>
</feature>
<comment type="subcellular location">
    <subcellularLocation>
        <location evidence="1">Membrane</location>
        <topology evidence="1">Multi-pass membrane protein</topology>
    </subcellularLocation>
</comment>
<evidence type="ECO:0000256" key="5">
    <source>
        <dbReference type="ARBA" id="ARBA00023136"/>
    </source>
</evidence>
<keyword evidence="2" id="KW-0813">Transport</keyword>
<feature type="transmembrane region" description="Helical" evidence="7">
    <location>
        <begin position="90"/>
        <end position="108"/>
    </location>
</feature>
<evidence type="ECO:0000259" key="8">
    <source>
        <dbReference type="Pfam" id="PF00324"/>
    </source>
</evidence>
<keyword evidence="3 7" id="KW-0812">Transmembrane</keyword>
<protein>
    <submittedName>
        <fullName evidence="9">Amino acid permease-domain-containing protein</fullName>
    </submittedName>
</protein>
<comment type="caution">
    <text evidence="9">The sequence shown here is derived from an EMBL/GenBank/DDBJ whole genome shotgun (WGS) entry which is preliminary data.</text>
</comment>
<evidence type="ECO:0000313" key="10">
    <source>
        <dbReference type="Proteomes" id="UP001433268"/>
    </source>
</evidence>
<sequence length="227" mass="25111">MQDDWIPDWFPRSQNTTHAGASIIQGIPLQPFETPDETQLEGSDSIAKTPTPKNSDSSREPDSNAITRHPEKVVVEKANLDRTVRRRLHGIHLFMITINGTLGSGLYWRCGQILELGGPLAVLLSFLLVGLLAFGVMQCITEMLCIWPIPGALPVYVSEFVDVELGIAVGLAYWYTYSVSFSALVVTTAAETEFWSTNKVLQAIVIFLLLPLIMIIINATNIEVRRG</sequence>
<dbReference type="Gene3D" id="1.20.1740.10">
    <property type="entry name" value="Amino acid/polyamine transporter I"/>
    <property type="match status" value="1"/>
</dbReference>
<dbReference type="PANTHER" id="PTHR43495">
    <property type="entry name" value="GABA PERMEASE"/>
    <property type="match status" value="1"/>
</dbReference>
<evidence type="ECO:0000256" key="2">
    <source>
        <dbReference type="ARBA" id="ARBA00022448"/>
    </source>
</evidence>
<evidence type="ECO:0000256" key="1">
    <source>
        <dbReference type="ARBA" id="ARBA00004141"/>
    </source>
</evidence>
<gene>
    <name evidence="9" type="ORF">PG997_004217</name>
</gene>
<keyword evidence="4 7" id="KW-1133">Transmembrane helix</keyword>
<keyword evidence="10" id="KW-1185">Reference proteome</keyword>
<dbReference type="Pfam" id="PF00324">
    <property type="entry name" value="AA_permease"/>
    <property type="match status" value="1"/>
</dbReference>
<evidence type="ECO:0000256" key="7">
    <source>
        <dbReference type="SAM" id="Phobius"/>
    </source>
</evidence>
<dbReference type="InterPro" id="IPR004841">
    <property type="entry name" value="AA-permease/SLC12A_dom"/>
</dbReference>
<feature type="transmembrane region" description="Helical" evidence="7">
    <location>
        <begin position="200"/>
        <end position="219"/>
    </location>
</feature>
<dbReference type="EMBL" id="JAQQWN010000004">
    <property type="protein sequence ID" value="KAK8089256.1"/>
    <property type="molecule type" value="Genomic_DNA"/>
</dbReference>
<dbReference type="RefSeq" id="XP_066672150.1">
    <property type="nucleotide sequence ID" value="XM_066808532.1"/>
</dbReference>
<evidence type="ECO:0000256" key="4">
    <source>
        <dbReference type="ARBA" id="ARBA00022989"/>
    </source>
</evidence>
<name>A0ABR1X1E7_9PEZI</name>
<evidence type="ECO:0000313" key="9">
    <source>
        <dbReference type="EMBL" id="KAK8089256.1"/>
    </source>
</evidence>
<organism evidence="9 10">
    <name type="scientific">Apiospora hydei</name>
    <dbReference type="NCBI Taxonomy" id="1337664"/>
    <lineage>
        <taxon>Eukaryota</taxon>
        <taxon>Fungi</taxon>
        <taxon>Dikarya</taxon>
        <taxon>Ascomycota</taxon>
        <taxon>Pezizomycotina</taxon>
        <taxon>Sordariomycetes</taxon>
        <taxon>Xylariomycetidae</taxon>
        <taxon>Amphisphaeriales</taxon>
        <taxon>Apiosporaceae</taxon>
        <taxon>Apiospora</taxon>
    </lineage>
</organism>
<evidence type="ECO:0000256" key="3">
    <source>
        <dbReference type="ARBA" id="ARBA00022692"/>
    </source>
</evidence>
<dbReference type="GeneID" id="92041592"/>